<keyword evidence="2" id="KW-1185">Reference proteome</keyword>
<protein>
    <recommendedName>
        <fullName evidence="3">GAF domain-containing protein</fullName>
    </recommendedName>
</protein>
<dbReference type="Gene3D" id="3.30.450.40">
    <property type="match status" value="1"/>
</dbReference>
<sequence>MDAADSSVAHVRVDWPYPPGVPGRPFRHIRREGCRPVGWRAGAGRLTLEAMDIGNGADMGARRERVARLLERSQSALRRAEELKLNADASWQRLAIREADARERLERLRADGRTSGAVGRFLLPCMDYADPRDVAATALRAALELTGADMGDVQLLDGAEGGLTIVVQQGFRPPFLDFSAVVHDAVTRDAGTRDAGTRDAGTRDAGTRDAVTRDAVTRDAVTRDAVTRDAVTRDAVTREVERDLAETPVGRVLLDAEARTVHAMPILDDQGALLGMMSIHYRTVRDLTMAERGLLRVLTHRLGRLLQATRLPPLATSTL</sequence>
<dbReference type="SUPFAM" id="SSF55781">
    <property type="entry name" value="GAF domain-like"/>
    <property type="match status" value="1"/>
</dbReference>
<name>A0ABP5NW82_9ACTN</name>
<proteinExistence type="predicted"/>
<evidence type="ECO:0008006" key="3">
    <source>
        <dbReference type="Google" id="ProtNLM"/>
    </source>
</evidence>
<dbReference type="EMBL" id="BAAAQX010000001">
    <property type="protein sequence ID" value="GAA2203912.1"/>
    <property type="molecule type" value="Genomic_DNA"/>
</dbReference>
<reference evidence="2" key="1">
    <citation type="journal article" date="2019" name="Int. J. Syst. Evol. Microbiol.">
        <title>The Global Catalogue of Microorganisms (GCM) 10K type strain sequencing project: providing services to taxonomists for standard genome sequencing and annotation.</title>
        <authorList>
            <consortium name="The Broad Institute Genomics Platform"/>
            <consortium name="The Broad Institute Genome Sequencing Center for Infectious Disease"/>
            <person name="Wu L."/>
            <person name="Ma J."/>
        </authorList>
    </citation>
    <scope>NUCLEOTIDE SEQUENCE [LARGE SCALE GENOMIC DNA]</scope>
    <source>
        <strain evidence="2">JCM 16114</strain>
    </source>
</reference>
<gene>
    <name evidence="1" type="ORF">GCM10009850_000790</name>
</gene>
<accession>A0ABP5NW82</accession>
<comment type="caution">
    <text evidence="1">The sequence shown here is derived from an EMBL/GenBank/DDBJ whole genome shotgun (WGS) entry which is preliminary data.</text>
</comment>
<evidence type="ECO:0000313" key="2">
    <source>
        <dbReference type="Proteomes" id="UP001499843"/>
    </source>
</evidence>
<dbReference type="InterPro" id="IPR029016">
    <property type="entry name" value="GAF-like_dom_sf"/>
</dbReference>
<dbReference type="Proteomes" id="UP001499843">
    <property type="component" value="Unassembled WGS sequence"/>
</dbReference>
<organism evidence="1 2">
    <name type="scientific">Nonomuraea monospora</name>
    <dbReference type="NCBI Taxonomy" id="568818"/>
    <lineage>
        <taxon>Bacteria</taxon>
        <taxon>Bacillati</taxon>
        <taxon>Actinomycetota</taxon>
        <taxon>Actinomycetes</taxon>
        <taxon>Streptosporangiales</taxon>
        <taxon>Streptosporangiaceae</taxon>
        <taxon>Nonomuraea</taxon>
    </lineage>
</organism>
<evidence type="ECO:0000313" key="1">
    <source>
        <dbReference type="EMBL" id="GAA2203912.1"/>
    </source>
</evidence>